<reference evidence="1" key="1">
    <citation type="submission" date="2014-11" db="EMBL/GenBank/DDBJ databases">
        <authorList>
            <person name="Amaro Gonzalez C."/>
        </authorList>
    </citation>
    <scope>NUCLEOTIDE SEQUENCE</scope>
</reference>
<accession>A0A0E9TMG8</accession>
<protein>
    <submittedName>
        <fullName evidence="1">Uncharacterized protein</fullName>
    </submittedName>
</protein>
<sequence>MTLVTTLQQHLVGHFVAAGWGPIRISI</sequence>
<evidence type="ECO:0000313" key="1">
    <source>
        <dbReference type="EMBL" id="JAH54672.1"/>
    </source>
</evidence>
<dbReference type="EMBL" id="GBXM01053905">
    <property type="protein sequence ID" value="JAH54672.1"/>
    <property type="molecule type" value="Transcribed_RNA"/>
</dbReference>
<proteinExistence type="predicted"/>
<name>A0A0E9TMG8_ANGAN</name>
<dbReference type="AlphaFoldDB" id="A0A0E9TMG8"/>
<reference evidence="1" key="2">
    <citation type="journal article" date="2015" name="Fish Shellfish Immunol.">
        <title>Early steps in the European eel (Anguilla anguilla)-Vibrio vulnificus interaction in the gills: Role of the RtxA13 toxin.</title>
        <authorList>
            <person name="Callol A."/>
            <person name="Pajuelo D."/>
            <person name="Ebbesson L."/>
            <person name="Teles M."/>
            <person name="MacKenzie S."/>
            <person name="Amaro C."/>
        </authorList>
    </citation>
    <scope>NUCLEOTIDE SEQUENCE</scope>
</reference>
<organism evidence="1">
    <name type="scientific">Anguilla anguilla</name>
    <name type="common">European freshwater eel</name>
    <name type="synonym">Muraena anguilla</name>
    <dbReference type="NCBI Taxonomy" id="7936"/>
    <lineage>
        <taxon>Eukaryota</taxon>
        <taxon>Metazoa</taxon>
        <taxon>Chordata</taxon>
        <taxon>Craniata</taxon>
        <taxon>Vertebrata</taxon>
        <taxon>Euteleostomi</taxon>
        <taxon>Actinopterygii</taxon>
        <taxon>Neopterygii</taxon>
        <taxon>Teleostei</taxon>
        <taxon>Anguilliformes</taxon>
        <taxon>Anguillidae</taxon>
        <taxon>Anguilla</taxon>
    </lineage>
</organism>